<dbReference type="EMBL" id="NPBH01000045">
    <property type="protein sequence ID" value="PAE07561.1"/>
    <property type="molecule type" value="Genomic_DNA"/>
</dbReference>
<gene>
    <name evidence="1" type="ORF">CHI12_10565</name>
</gene>
<comment type="caution">
    <text evidence="1">The sequence shown here is derived from an EMBL/GenBank/DDBJ whole genome shotgun (WGS) entry which is preliminary data.</text>
</comment>
<dbReference type="RefSeq" id="WP_217987584.1">
    <property type="nucleotide sequence ID" value="NZ_NPBH01000045.1"/>
</dbReference>
<sequence>IFLNWGDQYMKWHNDCFPSNATPRFNTDSALLSFDVLQEDMWLIVPLSVASVLSKIFNNINILTFGSNPPFRSIYMIANKNPLNFNKEFIEEFKGLVNTGMKEQQVKLSQFRENLVNM</sequence>
<evidence type="ECO:0000313" key="1">
    <source>
        <dbReference type="EMBL" id="PAE07561.1"/>
    </source>
</evidence>
<evidence type="ECO:0000313" key="2">
    <source>
        <dbReference type="Proteomes" id="UP000216475"/>
    </source>
</evidence>
<feature type="non-terminal residue" evidence="1">
    <location>
        <position position="1"/>
    </location>
</feature>
<organism evidence="1 2">
    <name type="scientific">Terribacillus saccharophilus</name>
    <dbReference type="NCBI Taxonomy" id="361277"/>
    <lineage>
        <taxon>Bacteria</taxon>
        <taxon>Bacillati</taxon>
        <taxon>Bacillota</taxon>
        <taxon>Bacilli</taxon>
        <taxon>Bacillales</taxon>
        <taxon>Bacillaceae</taxon>
        <taxon>Terribacillus</taxon>
    </lineage>
</organism>
<protein>
    <submittedName>
        <fullName evidence="1">Uncharacterized protein</fullName>
    </submittedName>
</protein>
<name>A0A268HCG8_9BACI</name>
<dbReference type="AlphaFoldDB" id="A0A268HCG8"/>
<dbReference type="Proteomes" id="UP000216475">
    <property type="component" value="Unassembled WGS sequence"/>
</dbReference>
<accession>A0A268HCG8</accession>
<proteinExistence type="predicted"/>
<reference evidence="1 2" key="1">
    <citation type="submission" date="2017-07" db="EMBL/GenBank/DDBJ databases">
        <title>Isolation and whole genome analysis of endospore-forming bacteria from heroin.</title>
        <authorList>
            <person name="Kalinowski J."/>
            <person name="Ahrens B."/>
            <person name="Al-Dilaimi A."/>
            <person name="Winkler A."/>
            <person name="Wibberg D."/>
            <person name="Schleenbecker U."/>
            <person name="Ruckert C."/>
            <person name="Wolfel R."/>
            <person name="Grass G."/>
        </authorList>
    </citation>
    <scope>NUCLEOTIDE SEQUENCE [LARGE SCALE GENOMIC DNA]</scope>
    <source>
        <strain evidence="1 2">7509</strain>
    </source>
</reference>